<dbReference type="Proteomes" id="UP000229498">
    <property type="component" value="Unassembled WGS sequence"/>
</dbReference>
<organism evidence="3 4">
    <name type="scientific">Minwuia thermotolerans</name>
    <dbReference type="NCBI Taxonomy" id="2056226"/>
    <lineage>
        <taxon>Bacteria</taxon>
        <taxon>Pseudomonadati</taxon>
        <taxon>Pseudomonadota</taxon>
        <taxon>Alphaproteobacteria</taxon>
        <taxon>Minwuiales</taxon>
        <taxon>Minwuiaceae</taxon>
        <taxon>Minwuia</taxon>
    </lineage>
</organism>
<dbReference type="AlphaFoldDB" id="A0A2M9G1U9"/>
<keyword evidence="4" id="KW-1185">Reference proteome</keyword>
<feature type="region of interest" description="Disordered" evidence="1">
    <location>
        <begin position="51"/>
        <end position="99"/>
    </location>
</feature>
<protein>
    <submittedName>
        <fullName evidence="3">Uncharacterized protein</fullName>
    </submittedName>
</protein>
<evidence type="ECO:0000313" key="3">
    <source>
        <dbReference type="EMBL" id="PJK29676.1"/>
    </source>
</evidence>
<gene>
    <name evidence="3" type="ORF">CVT23_11575</name>
</gene>
<sequence length="119" mass="12006">MLAIPAAVLIAGAAGAAETTDPDDGLDNITTSDVKQDYDIAGDGAAAELGRAVSTPGAVEETTGPLGDAVDPGERPNAPTEEGSVITPDELAGSAEEMREMDAYFDGVGEEKVRTQGAE</sequence>
<reference evidence="3 4" key="1">
    <citation type="submission" date="2017-11" db="EMBL/GenBank/DDBJ databases">
        <title>Draft genome sequence of Rhizobiales bacterium SY3-13.</title>
        <authorList>
            <person name="Sun C."/>
        </authorList>
    </citation>
    <scope>NUCLEOTIDE SEQUENCE [LARGE SCALE GENOMIC DNA]</scope>
    <source>
        <strain evidence="3 4">SY3-13</strain>
    </source>
</reference>
<feature type="chain" id="PRO_5014902856" evidence="2">
    <location>
        <begin position="17"/>
        <end position="119"/>
    </location>
</feature>
<feature type="signal peptide" evidence="2">
    <location>
        <begin position="1"/>
        <end position="16"/>
    </location>
</feature>
<dbReference type="EMBL" id="PHIG01000032">
    <property type="protein sequence ID" value="PJK29676.1"/>
    <property type="molecule type" value="Genomic_DNA"/>
</dbReference>
<evidence type="ECO:0000256" key="2">
    <source>
        <dbReference type="SAM" id="SignalP"/>
    </source>
</evidence>
<accession>A0A2M9G1U9</accession>
<evidence type="ECO:0000313" key="4">
    <source>
        <dbReference type="Proteomes" id="UP000229498"/>
    </source>
</evidence>
<comment type="caution">
    <text evidence="3">The sequence shown here is derived from an EMBL/GenBank/DDBJ whole genome shotgun (WGS) entry which is preliminary data.</text>
</comment>
<keyword evidence="2" id="KW-0732">Signal</keyword>
<proteinExistence type="predicted"/>
<name>A0A2M9G1U9_9PROT</name>
<evidence type="ECO:0000256" key="1">
    <source>
        <dbReference type="SAM" id="MobiDB-lite"/>
    </source>
</evidence>